<name>A0ABU1ZIE2_9BURK</name>
<accession>A0ABU1ZIE2</accession>
<dbReference type="Proteomes" id="UP001268089">
    <property type="component" value="Unassembled WGS sequence"/>
</dbReference>
<dbReference type="InterPro" id="IPR050706">
    <property type="entry name" value="Cyclic-di-GMP_PDE-like"/>
</dbReference>
<keyword evidence="4" id="KW-1185">Reference proteome</keyword>
<keyword evidence="1" id="KW-0472">Membrane</keyword>
<feature type="transmembrane region" description="Helical" evidence="1">
    <location>
        <begin position="127"/>
        <end position="145"/>
    </location>
</feature>
<dbReference type="RefSeq" id="WP_310339339.1">
    <property type="nucleotide sequence ID" value="NZ_JAVDXO010000001.1"/>
</dbReference>
<keyword evidence="1" id="KW-0812">Transmembrane</keyword>
<protein>
    <submittedName>
        <fullName evidence="3">EAL domain-containing protein (Putative c-di-GMP-specific phosphodiesterase class I)/drug/metabolite transporter superfamily protein YnfA</fullName>
    </submittedName>
</protein>
<dbReference type="PANTHER" id="PTHR33121">
    <property type="entry name" value="CYCLIC DI-GMP PHOSPHODIESTERASE PDEF"/>
    <property type="match status" value="1"/>
</dbReference>
<evidence type="ECO:0000256" key="1">
    <source>
        <dbReference type="SAM" id="Phobius"/>
    </source>
</evidence>
<feature type="transmembrane region" description="Helical" evidence="1">
    <location>
        <begin position="70"/>
        <end position="90"/>
    </location>
</feature>
<dbReference type="Pfam" id="PF00563">
    <property type="entry name" value="EAL"/>
    <property type="match status" value="1"/>
</dbReference>
<feature type="domain" description="EAL" evidence="2">
    <location>
        <begin position="185"/>
        <end position="439"/>
    </location>
</feature>
<dbReference type="Gene3D" id="3.20.20.450">
    <property type="entry name" value="EAL domain"/>
    <property type="match status" value="1"/>
</dbReference>
<proteinExistence type="predicted"/>
<dbReference type="PROSITE" id="PS50883">
    <property type="entry name" value="EAL"/>
    <property type="match status" value="1"/>
</dbReference>
<evidence type="ECO:0000313" key="3">
    <source>
        <dbReference type="EMBL" id="MDR7305308.1"/>
    </source>
</evidence>
<feature type="transmembrane region" description="Helical" evidence="1">
    <location>
        <begin position="18"/>
        <end position="36"/>
    </location>
</feature>
<dbReference type="InterPro" id="IPR001633">
    <property type="entry name" value="EAL_dom"/>
</dbReference>
<dbReference type="CDD" id="cd01948">
    <property type="entry name" value="EAL"/>
    <property type="match status" value="1"/>
</dbReference>
<evidence type="ECO:0000313" key="4">
    <source>
        <dbReference type="Proteomes" id="UP001268089"/>
    </source>
</evidence>
<dbReference type="PANTHER" id="PTHR33121:SF71">
    <property type="entry name" value="OXYGEN SENSOR PROTEIN DOSP"/>
    <property type="match status" value="1"/>
</dbReference>
<comment type="caution">
    <text evidence="3">The sequence shown here is derived from an EMBL/GenBank/DDBJ whole genome shotgun (WGS) entry which is preliminary data.</text>
</comment>
<dbReference type="SMART" id="SM00052">
    <property type="entry name" value="EAL"/>
    <property type="match status" value="1"/>
</dbReference>
<sequence>MGLSTNTLDQHHRRVRRMLFTGAALMVSIGAVWSVFFVLRGVWSIVAIELGMLSLGVAVAYLTVKQRTRLAFALMAGGIYTMLCVFSFVFDIPDSVAPRSTHHYFLVLALASMLVLRDESPWIRNTVVGVLFLTYVVVASTVWGLSTPYRIPDEIRISGTWTNTAFAMLGLYALVHIMVTDVAESSRLEIDMRKGINREEFFLVYQAQVTSEGRVLGAEALLRWKHPQQGLISPGEFIDLAEQTGLIIPLGAWVLRTACVQLVTWSQMPELAQLNLSVNVSARQFHQKDFVDQVQAVLQRTGANPQRLKLELTESMLVQDMDDIVHKMEALRAIGVSFSLDDFGTGYSSLNYLKRLPLEQIKIDQSFVRDVLADPNDAAIANTIITLGKSLGFAVVAEGVETQGQRDFLLEHDCHIFQGYLFSRPIPSPEFVAFVRAAQSSAGFAVG</sequence>
<feature type="transmembrane region" description="Helical" evidence="1">
    <location>
        <begin position="165"/>
        <end position="183"/>
    </location>
</feature>
<dbReference type="EMBL" id="JAVDXO010000001">
    <property type="protein sequence ID" value="MDR7305308.1"/>
    <property type="molecule type" value="Genomic_DNA"/>
</dbReference>
<reference evidence="3 4" key="1">
    <citation type="submission" date="2023-07" db="EMBL/GenBank/DDBJ databases">
        <title>Sorghum-associated microbial communities from plants grown in Nebraska, USA.</title>
        <authorList>
            <person name="Schachtman D."/>
        </authorList>
    </citation>
    <scope>NUCLEOTIDE SEQUENCE [LARGE SCALE GENOMIC DNA]</scope>
    <source>
        <strain evidence="3 4">BE308</strain>
    </source>
</reference>
<dbReference type="SUPFAM" id="SSF141868">
    <property type="entry name" value="EAL domain-like"/>
    <property type="match status" value="1"/>
</dbReference>
<evidence type="ECO:0000259" key="2">
    <source>
        <dbReference type="PROSITE" id="PS50883"/>
    </source>
</evidence>
<keyword evidence="1" id="KW-1133">Transmembrane helix</keyword>
<organism evidence="3 4">
    <name type="scientific">Rhodoferax saidenbachensis</name>
    <dbReference type="NCBI Taxonomy" id="1484693"/>
    <lineage>
        <taxon>Bacteria</taxon>
        <taxon>Pseudomonadati</taxon>
        <taxon>Pseudomonadota</taxon>
        <taxon>Betaproteobacteria</taxon>
        <taxon>Burkholderiales</taxon>
        <taxon>Comamonadaceae</taxon>
        <taxon>Rhodoferax</taxon>
    </lineage>
</organism>
<feature type="transmembrane region" description="Helical" evidence="1">
    <location>
        <begin position="42"/>
        <end position="63"/>
    </location>
</feature>
<gene>
    <name evidence="3" type="ORF">J2X15_000574</name>
</gene>
<dbReference type="InterPro" id="IPR035919">
    <property type="entry name" value="EAL_sf"/>
</dbReference>